<dbReference type="Pfam" id="PF00892">
    <property type="entry name" value="EamA"/>
    <property type="match status" value="2"/>
</dbReference>
<proteinExistence type="inferred from homology"/>
<feature type="transmembrane region" description="Helical" evidence="7">
    <location>
        <begin position="170"/>
        <end position="190"/>
    </location>
</feature>
<feature type="transmembrane region" description="Helical" evidence="7">
    <location>
        <begin position="21"/>
        <end position="43"/>
    </location>
</feature>
<feature type="transmembrane region" description="Helical" evidence="7">
    <location>
        <begin position="49"/>
        <end position="68"/>
    </location>
</feature>
<keyword evidence="4 7" id="KW-0812">Transmembrane</keyword>
<evidence type="ECO:0000256" key="4">
    <source>
        <dbReference type="ARBA" id="ARBA00022692"/>
    </source>
</evidence>
<evidence type="ECO:0000256" key="1">
    <source>
        <dbReference type="ARBA" id="ARBA00004651"/>
    </source>
</evidence>
<dbReference type="RefSeq" id="WP_122626134.1">
    <property type="nucleotide sequence ID" value="NZ_UPPP01000053.1"/>
</dbReference>
<name>A0A498R1T4_9FIRM</name>
<comment type="subcellular location">
    <subcellularLocation>
        <location evidence="1">Cell membrane</location>
        <topology evidence="1">Multi-pass membrane protein</topology>
    </subcellularLocation>
</comment>
<protein>
    <recommendedName>
        <fullName evidence="8">EamA domain-containing protein</fullName>
    </recommendedName>
</protein>
<dbReference type="InterPro" id="IPR050638">
    <property type="entry name" value="AA-Vitamin_Transporters"/>
</dbReference>
<feature type="transmembrane region" description="Helical" evidence="7">
    <location>
        <begin position="146"/>
        <end position="164"/>
    </location>
</feature>
<evidence type="ECO:0000313" key="10">
    <source>
        <dbReference type="Proteomes" id="UP000277811"/>
    </source>
</evidence>
<feature type="transmembrane region" description="Helical" evidence="7">
    <location>
        <begin position="229"/>
        <end position="253"/>
    </location>
</feature>
<dbReference type="InterPro" id="IPR037185">
    <property type="entry name" value="EmrE-like"/>
</dbReference>
<evidence type="ECO:0000256" key="2">
    <source>
        <dbReference type="ARBA" id="ARBA00007362"/>
    </source>
</evidence>
<dbReference type="PANTHER" id="PTHR32322:SF18">
    <property type="entry name" value="S-ADENOSYLMETHIONINE_S-ADENOSYLHOMOCYSTEINE TRANSPORTER"/>
    <property type="match status" value="1"/>
</dbReference>
<sequence length="315" mass="34728">MTEADAIILDGKTFNLSRYKGYIMVLIGATLWGLSGTVAQALFQYEGFHPQWLVVVRMVLSGLLLLLIASIKQNKCQVWAIWKNENDRFRLIIFSFIGMLGVQYTYFEAIQTGNAATATLLQYLGPAFIVLFLAVRFRRFPNFRELVAVSLALFGTFLLVTDGSVQKLTISTVAVAWGLGSAVSLAFYTLYPAGLLERWGSVVVVGWSMVVGGVGLSVINPLWQFQGQHWSLLSVLFVSFVVLFGTLIAFYLYIDSLRFITPTEASLLASAEPLSAALASVFWLHVSFGIFQVMGGLCIIGTVVILSLRPNKNLL</sequence>
<evidence type="ECO:0000256" key="6">
    <source>
        <dbReference type="ARBA" id="ARBA00023136"/>
    </source>
</evidence>
<evidence type="ECO:0000259" key="8">
    <source>
        <dbReference type="Pfam" id="PF00892"/>
    </source>
</evidence>
<dbReference type="InterPro" id="IPR000620">
    <property type="entry name" value="EamA_dom"/>
</dbReference>
<dbReference type="SUPFAM" id="SSF103481">
    <property type="entry name" value="Multidrug resistance efflux transporter EmrE"/>
    <property type="match status" value="2"/>
</dbReference>
<evidence type="ECO:0000313" key="9">
    <source>
        <dbReference type="EMBL" id="VBB05125.1"/>
    </source>
</evidence>
<keyword evidence="6 7" id="KW-0472">Membrane</keyword>
<dbReference type="OrthoDB" id="9810818at2"/>
<evidence type="ECO:0000256" key="7">
    <source>
        <dbReference type="SAM" id="Phobius"/>
    </source>
</evidence>
<feature type="transmembrane region" description="Helical" evidence="7">
    <location>
        <begin position="290"/>
        <end position="308"/>
    </location>
</feature>
<keyword evidence="3" id="KW-1003">Cell membrane</keyword>
<accession>A0A498R1T4</accession>
<feature type="domain" description="EamA" evidence="8">
    <location>
        <begin position="174"/>
        <end position="307"/>
    </location>
</feature>
<feature type="domain" description="EamA" evidence="8">
    <location>
        <begin position="20"/>
        <end position="160"/>
    </location>
</feature>
<feature type="transmembrane region" description="Helical" evidence="7">
    <location>
        <begin position="89"/>
        <end position="107"/>
    </location>
</feature>
<organism evidence="9 10">
    <name type="scientific">Lucifera butyrica</name>
    <dbReference type="NCBI Taxonomy" id="1351585"/>
    <lineage>
        <taxon>Bacteria</taxon>
        <taxon>Bacillati</taxon>
        <taxon>Bacillota</taxon>
        <taxon>Negativicutes</taxon>
        <taxon>Veillonellales</taxon>
        <taxon>Veillonellaceae</taxon>
        <taxon>Lucifera</taxon>
    </lineage>
</organism>
<gene>
    <name evidence="9" type="ORF">LUCI_0332</name>
</gene>
<evidence type="ECO:0000256" key="5">
    <source>
        <dbReference type="ARBA" id="ARBA00022989"/>
    </source>
</evidence>
<reference evidence="9 10" key="1">
    <citation type="submission" date="2018-06" db="EMBL/GenBank/DDBJ databases">
        <authorList>
            <person name="Strepis N."/>
        </authorList>
    </citation>
    <scope>NUCLEOTIDE SEQUENCE [LARGE SCALE GENOMIC DNA]</scope>
    <source>
        <strain evidence="9">LUCI</strain>
    </source>
</reference>
<dbReference type="EMBL" id="UPPP01000053">
    <property type="protein sequence ID" value="VBB05125.1"/>
    <property type="molecule type" value="Genomic_DNA"/>
</dbReference>
<feature type="transmembrane region" description="Helical" evidence="7">
    <location>
        <begin position="202"/>
        <end position="223"/>
    </location>
</feature>
<dbReference type="GO" id="GO:0005886">
    <property type="term" value="C:plasma membrane"/>
    <property type="evidence" value="ECO:0007669"/>
    <property type="project" value="UniProtKB-SubCell"/>
</dbReference>
<keyword evidence="5 7" id="KW-1133">Transmembrane helix</keyword>
<dbReference type="PANTHER" id="PTHR32322">
    <property type="entry name" value="INNER MEMBRANE TRANSPORTER"/>
    <property type="match status" value="1"/>
</dbReference>
<keyword evidence="10" id="KW-1185">Reference proteome</keyword>
<feature type="transmembrane region" description="Helical" evidence="7">
    <location>
        <begin position="113"/>
        <end position="134"/>
    </location>
</feature>
<dbReference type="Proteomes" id="UP000277811">
    <property type="component" value="Unassembled WGS sequence"/>
</dbReference>
<dbReference type="AlphaFoldDB" id="A0A498R1T4"/>
<comment type="similarity">
    <text evidence="2">Belongs to the EamA transporter family.</text>
</comment>
<evidence type="ECO:0000256" key="3">
    <source>
        <dbReference type="ARBA" id="ARBA00022475"/>
    </source>
</evidence>